<reference evidence="4 5" key="2">
    <citation type="submission" date="2023-11" db="EMBL/GenBank/DDBJ databases">
        <authorList>
            <person name="Lara A.C."/>
            <person name="Chronakova A."/>
        </authorList>
    </citation>
    <scope>NUCLEOTIDE SEQUENCE [LARGE SCALE GENOMIC DNA]</scope>
    <source>
        <strain evidence="4 5">BCCO 10_0061</strain>
    </source>
</reference>
<dbReference type="InterPro" id="IPR036116">
    <property type="entry name" value="FN3_sf"/>
</dbReference>
<comment type="caution">
    <text evidence="4">The sequence shown here is derived from an EMBL/GenBank/DDBJ whole genome shotgun (WGS) entry which is preliminary data.</text>
</comment>
<keyword evidence="2" id="KW-0119">Carbohydrate metabolism</keyword>
<dbReference type="EMBL" id="JAXAVU010000013">
    <property type="protein sequence ID" value="MDX8146914.1"/>
    <property type="molecule type" value="Genomic_DNA"/>
</dbReference>
<evidence type="ECO:0000313" key="4">
    <source>
        <dbReference type="EMBL" id="MDX8146914.1"/>
    </source>
</evidence>
<keyword evidence="1" id="KW-0326">Glycosidase</keyword>
<feature type="domain" description="Fibronectin type-III" evidence="3">
    <location>
        <begin position="535"/>
        <end position="717"/>
    </location>
</feature>
<organism evidence="4 5">
    <name type="scientific">Lentzea sokolovensis</name>
    <dbReference type="NCBI Taxonomy" id="3095429"/>
    <lineage>
        <taxon>Bacteria</taxon>
        <taxon>Bacillati</taxon>
        <taxon>Actinomycetota</taxon>
        <taxon>Actinomycetes</taxon>
        <taxon>Pseudonocardiales</taxon>
        <taxon>Pseudonocardiaceae</taxon>
        <taxon>Lentzea</taxon>
    </lineage>
</organism>
<evidence type="ECO:0000313" key="5">
    <source>
        <dbReference type="Proteomes" id="UP001285352"/>
    </source>
</evidence>
<keyword evidence="1" id="KW-0378">Hydrolase</keyword>
<gene>
    <name evidence="4" type="ORF">SK854_32700</name>
</gene>
<keyword evidence="5" id="KW-1185">Reference proteome</keyword>
<accession>A0ABU4V6R1</accession>
<protein>
    <recommendedName>
        <fullName evidence="3">Fibronectin type-III domain-containing protein</fullName>
    </recommendedName>
</protein>
<name>A0ABU4V6R1_9PSEU</name>
<dbReference type="InterPro" id="IPR003961">
    <property type="entry name" value="FN3_dom"/>
</dbReference>
<dbReference type="Proteomes" id="UP001285352">
    <property type="component" value="Unassembled WGS sequence"/>
</dbReference>
<evidence type="ECO:0000256" key="2">
    <source>
        <dbReference type="ARBA" id="ARBA00023326"/>
    </source>
</evidence>
<evidence type="ECO:0000256" key="1">
    <source>
        <dbReference type="ARBA" id="ARBA00023295"/>
    </source>
</evidence>
<dbReference type="SMART" id="SM00060">
    <property type="entry name" value="FN3"/>
    <property type="match status" value="2"/>
</dbReference>
<feature type="domain" description="Fibronectin type-III" evidence="3">
    <location>
        <begin position="371"/>
        <end position="524"/>
    </location>
</feature>
<dbReference type="SUPFAM" id="SSF49265">
    <property type="entry name" value="Fibronectin type III"/>
    <property type="match status" value="1"/>
</dbReference>
<sequence length="821" mass="88075">MTFSEESYVDEVLVPVWTGWSPHRNYFRVYRLPPHPRQAEVDAALADLPARWGTPELRLHAVACERLHACHATAIAVLGDPAARARHREFVEREHQALVEVVRHRLHGAPALARDDVAAVVRVAGGRWSTPDVVAALHAVGAAVREPVPLPRTPRPKRWQTLREHLADLPHDSLWEYLSRTAELRGADTTPAEVETRRQRLRVSRDRAADAERAVLTLVRLWAAAPGGLSAALAHDLLAELAAATVCGYQAVRDLASPQRCAATLSSDPDAVAYAVWCAREEAAWTEAYFAAVDEHRLPVALDLLESRPLPDSWARVRDGLRAQLDRLLADLARAREAEAANPEDAAARYLAIDRELTDPAVDEGLLRCPAAAPAAVSATVDGAAVVVDWQPSPSTAGNIGYRVSRGATLLAEKATAPLADLEAPAGVPLIYTVTTLRDGVPGGTAAAEPVAVLPEVTDLRLVTEPGVVFGRWKLPPGASRAVVRRTGSDVPADETGFTDRNVEPGTAYTYRVLVEYATLRSPGIDVRVVCLGEPDAVTDLRAVAAGDVVDLTWTPPHGDEVEIRLLTAPEAAPGGVVRLDQAALAGPVVATSRCGRVRVPAADLAGGRTLVPVTVSGPVATIGTPATVDISSVEVTGLRAVRLGPQVQLSWHWPAWAREVLVVWRHGGPLAGPDDPAAHRWRVTRTAYLSRGARLNAAEAGSHRFGVCVLGDGQLGPLATVESPCPVQLRYRLHGRARTFAVEVECDADLPDVVVLGKEARRPLDPDDGVVLATVPGGQRAGRAEFTVPAELRGPVHLRAFALDDSMWVCHPDPRDLVVR</sequence>
<evidence type="ECO:0000259" key="3">
    <source>
        <dbReference type="SMART" id="SM00060"/>
    </source>
</evidence>
<proteinExistence type="predicted"/>
<keyword evidence="2" id="KW-0624">Polysaccharide degradation</keyword>
<reference evidence="4 5" key="1">
    <citation type="submission" date="2023-11" db="EMBL/GenBank/DDBJ databases">
        <title>Lentzea sokolovensis, sp. nov., Lentzea kristufkii, sp. nov., and Lentzea miocenensis, sp. nov., rare actinobacteria from Sokolov Coal Basin, Miocene lacustrine sediment, Czech Republic.</title>
        <authorList>
            <person name="Lara A."/>
            <person name="Kotroba L."/>
            <person name="Nouioui I."/>
            <person name="Neumann-Schaal M."/>
            <person name="Mast Y."/>
            <person name="Chronakova A."/>
        </authorList>
    </citation>
    <scope>NUCLEOTIDE SEQUENCE [LARGE SCALE GENOMIC DNA]</scope>
    <source>
        <strain evidence="4 5">BCCO 10_0061</strain>
    </source>
</reference>
<dbReference type="RefSeq" id="WP_319978988.1">
    <property type="nucleotide sequence ID" value="NZ_JAXAVU010000013.1"/>
</dbReference>